<dbReference type="InterPro" id="IPR011801">
    <property type="entry name" value="Swm_rep_I_cyn"/>
</dbReference>
<evidence type="ECO:0000256" key="1">
    <source>
        <dbReference type="ARBA" id="ARBA00022729"/>
    </source>
</evidence>
<dbReference type="PANTHER" id="PTHR43308">
    <property type="entry name" value="OUTER MEMBRANE PROTEIN ALPHA-RELATED"/>
    <property type="match status" value="1"/>
</dbReference>
<dbReference type="RefSeq" id="WP_233696312.1">
    <property type="nucleotide sequence ID" value="NZ_JAJNBZ010000004.1"/>
</dbReference>
<keyword evidence="1 2" id="KW-0732">Signal</keyword>
<feature type="domain" description="SLH" evidence="3">
    <location>
        <begin position="1125"/>
        <end position="1188"/>
    </location>
</feature>
<dbReference type="PANTHER" id="PTHR43308:SF5">
    <property type="entry name" value="S-LAYER PROTEIN _ PEPTIDOGLYCAN ENDO-BETA-N-ACETYLGLUCOSAMINIDASE"/>
    <property type="match status" value="1"/>
</dbReference>
<evidence type="ECO:0000259" key="3">
    <source>
        <dbReference type="PROSITE" id="PS51272"/>
    </source>
</evidence>
<dbReference type="Proteomes" id="UP001199916">
    <property type="component" value="Unassembled WGS sequence"/>
</dbReference>
<dbReference type="Pfam" id="PF13205">
    <property type="entry name" value="Big_5"/>
    <property type="match status" value="4"/>
</dbReference>
<dbReference type="NCBIfam" id="TIGR02059">
    <property type="entry name" value="swm_rep_I"/>
    <property type="match status" value="4"/>
</dbReference>
<feature type="signal peptide" evidence="2">
    <location>
        <begin position="1"/>
        <end position="25"/>
    </location>
</feature>
<dbReference type="InterPro" id="IPR001119">
    <property type="entry name" value="SLH_dom"/>
</dbReference>
<proteinExistence type="predicted"/>
<feature type="domain" description="SLH" evidence="3">
    <location>
        <begin position="1254"/>
        <end position="1317"/>
    </location>
</feature>
<gene>
    <name evidence="4" type="ORF">LQV63_08200</name>
</gene>
<feature type="chain" id="PRO_5045955376" evidence="2">
    <location>
        <begin position="26"/>
        <end position="1317"/>
    </location>
</feature>
<dbReference type="InterPro" id="IPR028059">
    <property type="entry name" value="SWM_rpt"/>
</dbReference>
<dbReference type="InterPro" id="IPR032812">
    <property type="entry name" value="SbsA_Ig"/>
</dbReference>
<dbReference type="PROSITE" id="PS51272">
    <property type="entry name" value="SLH"/>
    <property type="match status" value="3"/>
</dbReference>
<dbReference type="EMBL" id="JAJNBZ010000004">
    <property type="protein sequence ID" value="MCE5169291.1"/>
    <property type="molecule type" value="Genomic_DNA"/>
</dbReference>
<evidence type="ECO:0000256" key="2">
    <source>
        <dbReference type="SAM" id="SignalP"/>
    </source>
</evidence>
<keyword evidence="5" id="KW-1185">Reference proteome</keyword>
<accession>A0ABS8YCF5</accession>
<organism evidence="4 5">
    <name type="scientific">Paenibacillus profundus</name>
    <dbReference type="NCBI Taxonomy" id="1173085"/>
    <lineage>
        <taxon>Bacteria</taxon>
        <taxon>Bacillati</taxon>
        <taxon>Bacillota</taxon>
        <taxon>Bacilli</taxon>
        <taxon>Bacillales</taxon>
        <taxon>Paenibacillaceae</taxon>
        <taxon>Paenibacillus</taxon>
    </lineage>
</organism>
<evidence type="ECO:0000313" key="5">
    <source>
        <dbReference type="Proteomes" id="UP001199916"/>
    </source>
</evidence>
<dbReference type="Pfam" id="PF00395">
    <property type="entry name" value="SLH"/>
    <property type="match status" value="3"/>
</dbReference>
<dbReference type="Gene3D" id="2.60.40.1220">
    <property type="match status" value="2"/>
</dbReference>
<feature type="domain" description="SLH" evidence="3">
    <location>
        <begin position="1190"/>
        <end position="1249"/>
    </location>
</feature>
<comment type="caution">
    <text evidence="4">The sequence shown here is derived from an EMBL/GenBank/DDBJ whole genome shotgun (WGS) entry which is preliminary data.</text>
</comment>
<dbReference type="InterPro" id="IPR014755">
    <property type="entry name" value="Cu-Rt/internalin_Ig-like"/>
</dbReference>
<name>A0ABS8YCF5_9BACL</name>
<sequence length="1317" mass="142023">MKKWLSALLAIVLTLGAFGWGPVIAEASTSANDTALAIIATTPTNGQSGVSANPAVSFTFNQNVKIVNGNVTVTQQGTGNKQIFNKDGGNGIGKVVSTDLQTYQLEGLQPLQLGATYEVSVDPLLFISEGTNEFYNGMKWSFTVKPQPGIERVLPQQGVASVNPKLEISFKQPVQAGTGSIRIIRYSNNSALTPIPAKSFTLDPTGLVASYQLNESLEAGTAYYVTVDPESFKDAEGTPVEGFTSADRWYFETERGADTTPPVIQSRVPERNAVSPLQSKIEMTFNKPVFQGKGDILVKSDGKPDVRIPVTSAIVGGGTAVIKSVNTLTFEQNRTYTVTVPEGAFRDQAGNLMKEDTWSFRAQTIDTSAPTISSYDPYVGSTGVSTSKTLTATFNKPIAYSGTGVELRRQNQTTSEKINVSTSGRELRITPASRLQDNMVYTVNIARGAVKDSSGNEFAGASNWTFSTSATDRTAPAVESVKMYSNTLIEIRYNKSLDSSVNPSSSEFTVTVNNGERKVNSASVSGNSVYVSLVSGVAVGQDVKISYAARFRMVRDTYGNAAPSFGSRVVENKVDSSLSKIREASIYSDKMYIYFTDNLKDVSSYAGSQFTVTYDGSSVGIDKISNSGNVLYLTMNRTVSNGEVVKISYTPGSYPLEDRNGSKIGAFEGEFVRNSYDTKPPELTETNVISNKLTLIYNKALDKNSVPLNNHFSVLVNDKPRYVTKVEIKANRVELTLQSAVATSDTVTVSYVRGYPALRDLNGNLASNVNLAEAGNVTDSETPVVQSATWSSPSVVLTFNKKLESMQASSYSQFYVRAGNQLLSVKQVTVKDTKVTIELLNPPAQTDALTVSYNTSSKPIKSTSGVEIKTFSNMNVSVGLEELAGANFVKVATDTSFIDSMIVLLDDVAQKSSDRTSSGQVVNRYTLDQNKLKTAFQFLSSSSGTDKQLMYEVPSSESAARVAVPLSAFDSAYISKDPVMFAIKYGNTLYGINISRDSIIQVVQNIKGSLANSSLLIEIEPAQSQGTNIQNTLGRTQSTALVQGHRFTIFGYTGGNQLNGMTEVKMDAVIKMRTSDSVTAGRTAIVEYQAKDNQLSYVPTKLTRSGVVTVAEVRAKQSMLAVFAIGNKVYIDIPGHWAQADMTALTAKMIMDGRGSTKFEPNKPITRQEFAVSISRALGLEPSEESAKRFRDINSSTLDGTYVGAAVKAGIITGFPDGTFKPDDSITREQITLMMVRAAQAAGHRLPNSSTTVLSMFKDSKQITSLGAPTVAQAVQAGLIQGVSKDKFQPKGSATRAQAAVLLRRLLSTIDYITLEF</sequence>
<protein>
    <submittedName>
        <fullName evidence="4">Ig-like domain-containing protein</fullName>
    </submittedName>
</protein>
<evidence type="ECO:0000313" key="4">
    <source>
        <dbReference type="EMBL" id="MCE5169291.1"/>
    </source>
</evidence>
<dbReference type="Pfam" id="PF13753">
    <property type="entry name" value="SWM_repeat"/>
    <property type="match status" value="4"/>
</dbReference>
<reference evidence="4 5" key="1">
    <citation type="submission" date="2021-11" db="EMBL/GenBank/DDBJ databases">
        <title>Draft genome sequence of Paenibacillus profundus YoMME, a new Gram-positive bacteria with exoelectrogenic properties.</title>
        <authorList>
            <person name="Hubenova Y."/>
            <person name="Hubenova E."/>
            <person name="Manasiev Y."/>
            <person name="Peykov S."/>
            <person name="Mitov M."/>
        </authorList>
    </citation>
    <scope>NUCLEOTIDE SEQUENCE [LARGE SCALE GENOMIC DNA]</scope>
    <source>
        <strain evidence="4 5">YoMME</strain>
    </source>
</reference>
<dbReference type="InterPro" id="IPR051465">
    <property type="entry name" value="Cell_Envelope_Struct_Comp"/>
</dbReference>